<evidence type="ECO:0000313" key="2">
    <source>
        <dbReference type="Proteomes" id="UP001206067"/>
    </source>
</evidence>
<gene>
    <name evidence="1" type="ORF">NSO95_14865</name>
</gene>
<dbReference type="Proteomes" id="UP001206067">
    <property type="component" value="Unassembled WGS sequence"/>
</dbReference>
<name>A0ABT1XUA7_9SPHN</name>
<evidence type="ECO:0000313" key="1">
    <source>
        <dbReference type="EMBL" id="MCR2835227.1"/>
    </source>
</evidence>
<comment type="caution">
    <text evidence="1">The sequence shown here is derived from an EMBL/GenBank/DDBJ whole genome shotgun (WGS) entry which is preliminary data.</text>
</comment>
<dbReference type="RefSeq" id="WP_257597119.1">
    <property type="nucleotide sequence ID" value="NZ_JANKHH010000008.1"/>
</dbReference>
<keyword evidence="2" id="KW-1185">Reference proteome</keyword>
<reference evidence="1 2" key="1">
    <citation type="submission" date="2022-08" db="EMBL/GenBank/DDBJ databases">
        <title>Polyphasic taxonomy analysis of Qipengyuania sp.RS5-5.</title>
        <authorList>
            <person name="Xamxidin M."/>
            <person name="Wu M."/>
        </authorList>
    </citation>
    <scope>NUCLEOTIDE SEQUENCE [LARGE SCALE GENOMIC DNA]</scope>
    <source>
        <strain evidence="1 2">RS5-5</strain>
    </source>
</reference>
<proteinExistence type="predicted"/>
<organism evidence="1 2">
    <name type="scientific">Parerythrobacter lacustris</name>
    <dbReference type="NCBI Taxonomy" id="2969984"/>
    <lineage>
        <taxon>Bacteria</taxon>
        <taxon>Pseudomonadati</taxon>
        <taxon>Pseudomonadota</taxon>
        <taxon>Alphaproteobacteria</taxon>
        <taxon>Sphingomonadales</taxon>
        <taxon>Erythrobacteraceae</taxon>
        <taxon>Parerythrobacter</taxon>
    </lineage>
</organism>
<sequence>MPAPIDKAYTADHVVGADNSVAFTCSNDRAEWPWLELPPQHPLVLMTQSFWISVGGAMARGTLDPSKWSALTWVDWAIGDPAAGHGAHGIMEDTAIGGAPGFAITLRDAQERLVYRMRGKGVVFRNRNFEGWRAESKGALAPARPEHDFEYAPAGAVGVATGEFALISPLEPDGEAVTALVTAANGMPPASRQLSGSGDHVNATHIGECARQFAALLTGDPRVAFSAGQIRFDRYIEMEVPFRIVCAERSDIGLRLRFSQADRECSEAQLRFA</sequence>
<accession>A0ABT1XUA7</accession>
<protein>
    <submittedName>
        <fullName evidence="1">Uncharacterized protein</fullName>
    </submittedName>
</protein>
<dbReference type="EMBL" id="JANKHH010000008">
    <property type="protein sequence ID" value="MCR2835227.1"/>
    <property type="molecule type" value="Genomic_DNA"/>
</dbReference>